<keyword evidence="1" id="KW-0805">Transcription regulation</keyword>
<dbReference type="GO" id="GO:0003677">
    <property type="term" value="F:DNA binding"/>
    <property type="evidence" value="ECO:0007669"/>
    <property type="project" value="UniProtKB-KW"/>
</dbReference>
<sequence>MSQAVEFPVNSLVFLTNRVGRLLANEIRKRTALDELGLSAQHMGILVDLWVKEGVRQQDLAVSNIKDKGTIARALQSLEAANIVVRIPDQEDKRNKLIYLTHRGRSLREELLPEAQQTVQEATEGIPEEDLAICKRVLSQIYQKFTCNHK</sequence>
<dbReference type="InterPro" id="IPR036388">
    <property type="entry name" value="WH-like_DNA-bd_sf"/>
</dbReference>
<dbReference type="InterPro" id="IPR039422">
    <property type="entry name" value="MarR/SlyA-like"/>
</dbReference>
<dbReference type="PRINTS" id="PR00598">
    <property type="entry name" value="HTHMARR"/>
</dbReference>
<keyword evidence="6" id="KW-1185">Reference proteome</keyword>
<dbReference type="AlphaFoldDB" id="A0A098S7J9"/>
<evidence type="ECO:0000256" key="1">
    <source>
        <dbReference type="ARBA" id="ARBA00023015"/>
    </source>
</evidence>
<dbReference type="PANTHER" id="PTHR33164:SF64">
    <property type="entry name" value="TRANSCRIPTIONAL REGULATOR SLYA"/>
    <property type="match status" value="1"/>
</dbReference>
<proteinExistence type="predicted"/>
<evidence type="ECO:0000313" key="6">
    <source>
        <dbReference type="Proteomes" id="UP000029736"/>
    </source>
</evidence>
<dbReference type="Gene3D" id="1.10.10.10">
    <property type="entry name" value="Winged helix-like DNA-binding domain superfamily/Winged helix DNA-binding domain"/>
    <property type="match status" value="1"/>
</dbReference>
<dbReference type="OrthoDB" id="996843at2"/>
<accession>A0A098S7J9</accession>
<dbReference type="InterPro" id="IPR000835">
    <property type="entry name" value="HTH_MarR-typ"/>
</dbReference>
<dbReference type="PROSITE" id="PS50995">
    <property type="entry name" value="HTH_MARR_2"/>
    <property type="match status" value="1"/>
</dbReference>
<dbReference type="SMART" id="SM00347">
    <property type="entry name" value="HTH_MARR"/>
    <property type="match status" value="1"/>
</dbReference>
<comment type="caution">
    <text evidence="5">The sequence shown here is derived from an EMBL/GenBank/DDBJ whole genome shotgun (WGS) entry which is preliminary data.</text>
</comment>
<dbReference type="InterPro" id="IPR036390">
    <property type="entry name" value="WH_DNA-bd_sf"/>
</dbReference>
<dbReference type="SUPFAM" id="SSF46785">
    <property type="entry name" value="Winged helix' DNA-binding domain"/>
    <property type="match status" value="1"/>
</dbReference>
<protein>
    <recommendedName>
        <fullName evidence="4">HTH marR-type domain-containing protein</fullName>
    </recommendedName>
</protein>
<dbReference type="GO" id="GO:0006950">
    <property type="term" value="P:response to stress"/>
    <property type="evidence" value="ECO:0007669"/>
    <property type="project" value="TreeGrafter"/>
</dbReference>
<organism evidence="5 6">
    <name type="scientific">Phaeodactylibacter xiamenensis</name>
    <dbReference type="NCBI Taxonomy" id="1524460"/>
    <lineage>
        <taxon>Bacteria</taxon>
        <taxon>Pseudomonadati</taxon>
        <taxon>Bacteroidota</taxon>
        <taxon>Saprospiria</taxon>
        <taxon>Saprospirales</taxon>
        <taxon>Haliscomenobacteraceae</taxon>
        <taxon>Phaeodactylibacter</taxon>
    </lineage>
</organism>
<dbReference type="Pfam" id="PF01047">
    <property type="entry name" value="MarR"/>
    <property type="match status" value="1"/>
</dbReference>
<dbReference type="RefSeq" id="WP_044218160.1">
    <property type="nucleotide sequence ID" value="NZ_JBKAGJ010000006.1"/>
</dbReference>
<dbReference type="STRING" id="1524460.IX84_07635"/>
<gene>
    <name evidence="5" type="ORF">IX84_07635</name>
</gene>
<dbReference type="Proteomes" id="UP000029736">
    <property type="component" value="Unassembled WGS sequence"/>
</dbReference>
<keyword evidence="3" id="KW-0804">Transcription</keyword>
<evidence type="ECO:0000259" key="4">
    <source>
        <dbReference type="PROSITE" id="PS50995"/>
    </source>
</evidence>
<feature type="domain" description="HTH marR-type" evidence="4">
    <location>
        <begin position="9"/>
        <end position="143"/>
    </location>
</feature>
<reference evidence="5 6" key="1">
    <citation type="journal article" date="2014" name="Int. J. Syst. Evol. Microbiol.">
        <title>Phaeodactylibacter xiamenensis gen. nov., sp. nov., a member of the family Saprospiraceae isolated from the marine alga Phaeodactylum tricornutum.</title>
        <authorList>
            <person name="Chen Z.Jr."/>
            <person name="Lei X."/>
            <person name="Lai Q."/>
            <person name="Li Y."/>
            <person name="Zhang B."/>
            <person name="Zhang J."/>
            <person name="Zhang H."/>
            <person name="Yang L."/>
            <person name="Zheng W."/>
            <person name="Tian Y."/>
            <person name="Yu Z."/>
            <person name="Xu H.Jr."/>
            <person name="Zheng T."/>
        </authorList>
    </citation>
    <scope>NUCLEOTIDE SEQUENCE [LARGE SCALE GENOMIC DNA]</scope>
    <source>
        <strain evidence="5 6">KD52</strain>
    </source>
</reference>
<evidence type="ECO:0000256" key="2">
    <source>
        <dbReference type="ARBA" id="ARBA00023125"/>
    </source>
</evidence>
<evidence type="ECO:0000313" key="5">
    <source>
        <dbReference type="EMBL" id="KGE88544.1"/>
    </source>
</evidence>
<name>A0A098S7J9_9BACT</name>
<dbReference type="GO" id="GO:0003700">
    <property type="term" value="F:DNA-binding transcription factor activity"/>
    <property type="evidence" value="ECO:0007669"/>
    <property type="project" value="InterPro"/>
</dbReference>
<keyword evidence="2" id="KW-0238">DNA-binding</keyword>
<dbReference type="EMBL" id="JPOS01000018">
    <property type="protein sequence ID" value="KGE88544.1"/>
    <property type="molecule type" value="Genomic_DNA"/>
</dbReference>
<dbReference type="PANTHER" id="PTHR33164">
    <property type="entry name" value="TRANSCRIPTIONAL REGULATOR, MARR FAMILY"/>
    <property type="match status" value="1"/>
</dbReference>
<evidence type="ECO:0000256" key="3">
    <source>
        <dbReference type="ARBA" id="ARBA00023163"/>
    </source>
</evidence>